<comment type="caution">
    <text evidence="2">The sequence shown here is derived from an EMBL/GenBank/DDBJ whole genome shotgun (WGS) entry which is preliminary data.</text>
</comment>
<dbReference type="EMBL" id="JAJFAZ020000002">
    <property type="protein sequence ID" value="KAI5342682.1"/>
    <property type="molecule type" value="Genomic_DNA"/>
</dbReference>
<organism evidence="2 3">
    <name type="scientific">Prunus dulcis</name>
    <name type="common">Almond</name>
    <name type="synonym">Amygdalus dulcis</name>
    <dbReference type="NCBI Taxonomy" id="3755"/>
    <lineage>
        <taxon>Eukaryota</taxon>
        <taxon>Viridiplantae</taxon>
        <taxon>Streptophyta</taxon>
        <taxon>Embryophyta</taxon>
        <taxon>Tracheophyta</taxon>
        <taxon>Spermatophyta</taxon>
        <taxon>Magnoliopsida</taxon>
        <taxon>eudicotyledons</taxon>
        <taxon>Gunneridae</taxon>
        <taxon>Pentapetalae</taxon>
        <taxon>rosids</taxon>
        <taxon>fabids</taxon>
        <taxon>Rosales</taxon>
        <taxon>Rosaceae</taxon>
        <taxon>Amygdaloideae</taxon>
        <taxon>Amygdaleae</taxon>
        <taxon>Prunus</taxon>
    </lineage>
</organism>
<protein>
    <recommendedName>
        <fullName evidence="4">DUF4219 domain-containing protein</fullName>
    </recommendedName>
</protein>
<evidence type="ECO:0008006" key="4">
    <source>
        <dbReference type="Google" id="ProtNLM"/>
    </source>
</evidence>
<feature type="region of interest" description="Disordered" evidence="1">
    <location>
        <begin position="50"/>
        <end position="69"/>
    </location>
</feature>
<keyword evidence="3" id="KW-1185">Reference proteome</keyword>
<reference evidence="2 3" key="1">
    <citation type="journal article" date="2022" name="G3 (Bethesda)">
        <title>Whole-genome sequence and methylome profiling of the almond [Prunus dulcis (Mill.) D.A. Webb] cultivar 'Nonpareil'.</title>
        <authorList>
            <person name="D'Amico-Willman K.M."/>
            <person name="Ouma W.Z."/>
            <person name="Meulia T."/>
            <person name="Sideli G.M."/>
            <person name="Gradziel T.M."/>
            <person name="Fresnedo-Ramirez J."/>
        </authorList>
    </citation>
    <scope>NUCLEOTIDE SEQUENCE [LARGE SCALE GENOMIC DNA]</scope>
    <source>
        <strain evidence="2">Clone GOH B32 T37-40</strain>
    </source>
</reference>
<evidence type="ECO:0000313" key="3">
    <source>
        <dbReference type="Proteomes" id="UP001054821"/>
    </source>
</evidence>
<dbReference type="AlphaFoldDB" id="A0AAD4ZDF1"/>
<gene>
    <name evidence="2" type="ORF">L3X38_010558</name>
</gene>
<name>A0AAD4ZDF1_PRUDU</name>
<dbReference type="Proteomes" id="UP001054821">
    <property type="component" value="Chromosome 2"/>
</dbReference>
<feature type="compositionally biased region" description="Basic and acidic residues" evidence="1">
    <location>
        <begin position="50"/>
        <end position="67"/>
    </location>
</feature>
<accession>A0AAD4ZDF1</accession>
<evidence type="ECO:0000313" key="2">
    <source>
        <dbReference type="EMBL" id="KAI5342682.1"/>
    </source>
</evidence>
<evidence type="ECO:0000256" key="1">
    <source>
        <dbReference type="SAM" id="MobiDB-lite"/>
    </source>
</evidence>
<proteinExistence type="predicted"/>
<sequence length="89" mass="9738">MASEPGSGGGELRAPIFGGDKYEFWSIRMKTIFKSHGLWELVEKGIDCSDLKGAGESDEKKKEKEESTGVGKMTVTELLMKDAKALDLI</sequence>